<evidence type="ECO:0000256" key="1">
    <source>
        <dbReference type="ARBA" id="ARBA00005199"/>
    </source>
</evidence>
<dbReference type="InterPro" id="IPR003337">
    <property type="entry name" value="Trehalose_PPase"/>
</dbReference>
<dbReference type="Gene3D" id="3.30.70.1020">
    <property type="entry name" value="Trehalose-6-phosphate phosphatase related protein, domain 2"/>
    <property type="match status" value="1"/>
</dbReference>
<reference evidence="6 7" key="1">
    <citation type="submission" date="2016-11" db="EMBL/GenBank/DDBJ databases">
        <authorList>
            <person name="Jaros S."/>
            <person name="Januszkiewicz K."/>
            <person name="Wedrychowicz H."/>
        </authorList>
    </citation>
    <scope>NUCLEOTIDE SEQUENCE [LARGE SCALE GENOMIC DNA]</scope>
    <source>
        <strain evidence="6 7">CGMCC 1.7049</strain>
    </source>
</reference>
<gene>
    <name evidence="6" type="ORF">SAMN04488068_0168</name>
</gene>
<comment type="catalytic activity">
    <reaction evidence="4">
        <text>alpha,alpha-trehalose 6-phosphate + H2O = alpha,alpha-trehalose + phosphate</text>
        <dbReference type="Rhea" id="RHEA:23420"/>
        <dbReference type="ChEBI" id="CHEBI:15377"/>
        <dbReference type="ChEBI" id="CHEBI:16551"/>
        <dbReference type="ChEBI" id="CHEBI:43474"/>
        <dbReference type="ChEBI" id="CHEBI:58429"/>
        <dbReference type="EC" id="3.1.3.12"/>
    </reaction>
</comment>
<dbReference type="STRING" id="490188.SAMN04488068_0168"/>
<dbReference type="Proteomes" id="UP000199758">
    <property type="component" value="Unassembled WGS sequence"/>
</dbReference>
<dbReference type="GO" id="GO:0000287">
    <property type="term" value="F:magnesium ion binding"/>
    <property type="evidence" value="ECO:0007669"/>
    <property type="project" value="UniProtKB-ARBA"/>
</dbReference>
<dbReference type="PANTHER" id="PTHR43768">
    <property type="entry name" value="TREHALOSE 6-PHOSPHATE PHOSPHATASE"/>
    <property type="match status" value="1"/>
</dbReference>
<dbReference type="RefSeq" id="WP_084083046.1">
    <property type="nucleotide sequence ID" value="NZ_FQWZ01000001.1"/>
</dbReference>
<dbReference type="OrthoDB" id="9800058at2"/>
<keyword evidence="4" id="KW-0460">Magnesium</keyword>
<dbReference type="UniPathway" id="UPA00299"/>
<accession>A0A1M5JSK3</accession>
<dbReference type="InterPro" id="IPR006379">
    <property type="entry name" value="HAD-SF_hydro_IIB"/>
</dbReference>
<keyword evidence="7" id="KW-1185">Reference proteome</keyword>
<dbReference type="EMBL" id="FQWZ01000001">
    <property type="protein sequence ID" value="SHG43270.1"/>
    <property type="molecule type" value="Genomic_DNA"/>
</dbReference>
<dbReference type="SUPFAM" id="SSF56784">
    <property type="entry name" value="HAD-like"/>
    <property type="match status" value="1"/>
</dbReference>
<feature type="region of interest" description="Disordered" evidence="5">
    <location>
        <begin position="1"/>
        <end position="28"/>
    </location>
</feature>
<evidence type="ECO:0000256" key="2">
    <source>
        <dbReference type="ARBA" id="ARBA00008770"/>
    </source>
</evidence>
<dbReference type="EC" id="3.1.3.12" evidence="4"/>
<dbReference type="PANTHER" id="PTHR43768:SF3">
    <property type="entry name" value="TREHALOSE 6-PHOSPHATE PHOSPHATASE"/>
    <property type="match status" value="1"/>
</dbReference>
<evidence type="ECO:0000256" key="4">
    <source>
        <dbReference type="RuleBase" id="RU361117"/>
    </source>
</evidence>
<comment type="cofactor">
    <cofactor evidence="4">
        <name>Mg(2+)</name>
        <dbReference type="ChEBI" id="CHEBI:18420"/>
    </cofactor>
</comment>
<protein>
    <recommendedName>
        <fullName evidence="4">Trehalose 6-phosphate phosphatase</fullName>
        <ecNumber evidence="4">3.1.3.12</ecNumber>
    </recommendedName>
</protein>
<dbReference type="InterPro" id="IPR023214">
    <property type="entry name" value="HAD_sf"/>
</dbReference>
<evidence type="ECO:0000313" key="7">
    <source>
        <dbReference type="Proteomes" id="UP000199758"/>
    </source>
</evidence>
<organism evidence="6 7">
    <name type="scientific">Hydrocarboniphaga daqingensis</name>
    <dbReference type="NCBI Taxonomy" id="490188"/>
    <lineage>
        <taxon>Bacteria</taxon>
        <taxon>Pseudomonadati</taxon>
        <taxon>Pseudomonadota</taxon>
        <taxon>Gammaproteobacteria</taxon>
        <taxon>Nevskiales</taxon>
        <taxon>Nevskiaceae</taxon>
        <taxon>Hydrocarboniphaga</taxon>
    </lineage>
</organism>
<comment type="similarity">
    <text evidence="2 4">Belongs to the trehalose phosphatase family.</text>
</comment>
<proteinExistence type="inferred from homology"/>
<dbReference type="InterPro" id="IPR036412">
    <property type="entry name" value="HAD-like_sf"/>
</dbReference>
<dbReference type="NCBIfam" id="TIGR01484">
    <property type="entry name" value="HAD-SF-IIB"/>
    <property type="match status" value="1"/>
</dbReference>
<dbReference type="Pfam" id="PF02358">
    <property type="entry name" value="Trehalose_PPase"/>
    <property type="match status" value="1"/>
</dbReference>
<dbReference type="GO" id="GO:0004805">
    <property type="term" value="F:trehalose-phosphatase activity"/>
    <property type="evidence" value="ECO:0007669"/>
    <property type="project" value="UniProtKB-EC"/>
</dbReference>
<comment type="pathway">
    <text evidence="1 4">Glycan biosynthesis; trehalose biosynthesis.</text>
</comment>
<dbReference type="NCBIfam" id="TIGR00685">
    <property type="entry name" value="T6PP"/>
    <property type="match status" value="1"/>
</dbReference>
<keyword evidence="3 4" id="KW-0378">Hydrolase</keyword>
<sequence length="266" mass="28341">MEGNTTTTRVDIPSADSTPTRRREPPPLTASSALYLDFDGTLVELASTPDRVECAPSLLPLLASLHQLLDGALAIITGRRLESVDPLLAPLTLCGAGLHGAQIRLQSSAQDIERAPPEMRRLAAELATHFTRVPGVLIEDKGGAVALHYRLAPERADECQGLMRRLAAAYGLDTIMGHCVIEARPTGINKGLGLHRLSETPPFSGRVPIFVGDDTTDEDAILAAQALGGSGIRVGSQPSAAQYRLRDVSAVHRWLADSVTHLEAAQ</sequence>
<dbReference type="Gene3D" id="3.40.50.1000">
    <property type="entry name" value="HAD superfamily/HAD-like"/>
    <property type="match status" value="1"/>
</dbReference>
<evidence type="ECO:0000313" key="6">
    <source>
        <dbReference type="EMBL" id="SHG43270.1"/>
    </source>
</evidence>
<keyword evidence="4" id="KW-0479">Metal-binding</keyword>
<dbReference type="GO" id="GO:0005992">
    <property type="term" value="P:trehalose biosynthetic process"/>
    <property type="evidence" value="ECO:0007669"/>
    <property type="project" value="UniProtKB-UniPathway"/>
</dbReference>
<dbReference type="InterPro" id="IPR044651">
    <property type="entry name" value="OTSB-like"/>
</dbReference>
<name>A0A1M5JSK3_9GAMM</name>
<dbReference type="AlphaFoldDB" id="A0A1M5JSK3"/>
<evidence type="ECO:0000256" key="3">
    <source>
        <dbReference type="ARBA" id="ARBA00022801"/>
    </source>
</evidence>
<evidence type="ECO:0000256" key="5">
    <source>
        <dbReference type="SAM" id="MobiDB-lite"/>
    </source>
</evidence>
<comment type="function">
    <text evidence="4">Removes the phosphate from trehalose 6-phosphate to produce free trehalose.</text>
</comment>